<organism evidence="1 2">
    <name type="scientific">Ordospora colligata OC4</name>
    <dbReference type="NCBI Taxonomy" id="1354746"/>
    <lineage>
        <taxon>Eukaryota</taxon>
        <taxon>Fungi</taxon>
        <taxon>Fungi incertae sedis</taxon>
        <taxon>Microsporidia</taxon>
        <taxon>Ordosporidae</taxon>
        <taxon>Ordospora</taxon>
    </lineage>
</organism>
<comment type="caution">
    <text evidence="1">The sequence shown here is derived from an EMBL/GenBank/DDBJ whole genome shotgun (WGS) entry which is preliminary data.</text>
</comment>
<reference evidence="1 2" key="1">
    <citation type="journal article" date="2014" name="MBio">
        <title>The Ordospora colligata genome; evolution of extreme reduction in microsporidia and host-to-parasite horizontal gene transfer.</title>
        <authorList>
            <person name="Pombert J.-F."/>
            <person name="Haag K.L."/>
            <person name="Beidas S."/>
            <person name="Ebert D."/>
            <person name="Keeling P.J."/>
        </authorList>
    </citation>
    <scope>NUCLEOTIDE SEQUENCE [LARGE SCALE GENOMIC DNA]</scope>
    <source>
        <strain evidence="1 2">OC4</strain>
    </source>
</reference>
<dbReference type="VEuPathDB" id="MicrosporidiaDB:M896_050310"/>
<dbReference type="AlphaFoldDB" id="A0A0B2UKV4"/>
<accession>A0A0B2UKV4</accession>
<proteinExistence type="predicted"/>
<dbReference type="Proteomes" id="UP000031056">
    <property type="component" value="Unassembled WGS sequence"/>
</dbReference>
<evidence type="ECO:0000313" key="1">
    <source>
        <dbReference type="EMBL" id="KHN69625.1"/>
    </source>
</evidence>
<dbReference type="GeneID" id="26261684"/>
<gene>
    <name evidence="1" type="ORF">M896_050310</name>
</gene>
<sequence>MDQGVMSKKGVKSLRRSTRNKTQMIIMDTPHDESINKVLDVPIMQVSEENKAEASVGITNGQDVPNKEKRMFSFNSLVQVFSGMERCIDSERAGSAKKHEEVKKMLGMLSDGCVKHLLRVFENSKCDDKVNDRKFL</sequence>
<dbReference type="EMBL" id="JOKQ01000005">
    <property type="protein sequence ID" value="KHN69625.1"/>
    <property type="molecule type" value="Genomic_DNA"/>
</dbReference>
<dbReference type="InParanoid" id="A0A0B2UKV4"/>
<name>A0A0B2UKV4_9MICR</name>
<protein>
    <submittedName>
        <fullName evidence="1">Uncharacterized protein</fullName>
    </submittedName>
</protein>
<dbReference type="HOGENOM" id="CLU_1876061_0_0_1"/>
<dbReference type="RefSeq" id="XP_014563667.1">
    <property type="nucleotide sequence ID" value="XM_014708181.1"/>
</dbReference>
<keyword evidence="2" id="KW-1185">Reference proteome</keyword>
<evidence type="ECO:0000313" key="2">
    <source>
        <dbReference type="Proteomes" id="UP000031056"/>
    </source>
</evidence>